<accession>Q5VKI8</accession>
<feature type="chain" id="PRO_5012316758" evidence="1">
    <location>
        <begin position="16"/>
        <end position="158"/>
    </location>
</feature>
<evidence type="ECO:0000256" key="1">
    <source>
        <dbReference type="SAM" id="SignalP"/>
    </source>
</evidence>
<dbReference type="EMBL" id="AY362874">
    <property type="protein sequence ID" value="AAR27783.1"/>
    <property type="molecule type" value="mRNA"/>
</dbReference>
<evidence type="ECO:0000313" key="2">
    <source>
        <dbReference type="EMBL" id="AAR27783.1"/>
    </source>
</evidence>
<keyword evidence="1" id="KW-0732">Signal</keyword>
<protein>
    <submittedName>
        <fullName evidence="2">Chorion class high-cysteine protein 12-like</fullName>
    </submittedName>
</protein>
<dbReference type="AlphaFoldDB" id="Q5VKI8"/>
<name>Q5VKI8_SCHAC</name>
<sequence>MKFLILCALVVAVSAYHHNHHEYEEPKHFSGKAIMRGDIVFEGCVEETCKRGDYKGYGCRGGHCATICTPHGCYENRSFKQAYGEKWGDEEAHGKRFQKGGEKGQSQYKGHVQFGGKVEFSGCSSDYCNNGEVEGYNCKNGHCSTVCKGSECLEEKEY</sequence>
<feature type="signal peptide" evidence="1">
    <location>
        <begin position="1"/>
        <end position="15"/>
    </location>
</feature>
<reference evidence="2" key="2">
    <citation type="journal article" date="2004" name="Parasitol. Res.">
        <title>Characterization of development-related genes for the cestode Bothriocephalus acheilognathi.</title>
        <authorList>
            <person name="Luo H.L."/>
            <person name="Nie P."/>
            <person name="Chang M.X."/>
            <person name="Song Y."/>
            <person name="Yao W.J."/>
        </authorList>
    </citation>
    <scope>NUCLEOTIDE SEQUENCE</scope>
</reference>
<organism evidence="2">
    <name type="scientific">Schyzocotyle acheilognathi</name>
    <name type="common">Asian fish tapeworm</name>
    <name type="synonym">Bothriocephalus acheilognathi</name>
    <dbReference type="NCBI Taxonomy" id="135513"/>
    <lineage>
        <taxon>Eukaryota</taxon>
        <taxon>Metazoa</taxon>
        <taxon>Spiralia</taxon>
        <taxon>Lophotrochozoa</taxon>
        <taxon>Platyhelminthes</taxon>
        <taxon>Cestoda</taxon>
        <taxon>Eucestoda</taxon>
        <taxon>Bothriocephalidea</taxon>
        <taxon>Bothriocephalidae</taxon>
        <taxon>Schyzocotyle</taxon>
    </lineage>
</organism>
<reference evidence="2" key="1">
    <citation type="submission" date="2003-08" db="EMBL/GenBank/DDBJ databases">
        <authorList>
            <person name="Luo H."/>
            <person name="Nie P."/>
            <person name="Chang M."/>
        </authorList>
    </citation>
    <scope>NUCLEOTIDE SEQUENCE</scope>
</reference>
<proteinExistence type="evidence at transcript level"/>